<sequence length="219" mass="24677">MALSLNVSLEDALAQFRGLNLNEPETWPDVPRYTIMALVGVLVVVLGWQFYWSDKFAERDAARARQAMLRQDFQTKTAQVANLPLLREQKKEVEQRVARLERQLPSRTEMDALLADVNQAGIARGLQFELFKPEPDVLRPYYAEIPVRVKVIGQYHEIAQFAADVAALSRIVTLQNLQLTTAKDGALVMESQAKAFRALDAQEQEAQRKAQQARKGAAT</sequence>
<dbReference type="Proteomes" id="UP000004277">
    <property type="component" value="Unassembled WGS sequence"/>
</dbReference>
<accession>A0ACD3STQ8</accession>
<protein>
    <submittedName>
        <fullName evidence="1">Pilus assembly protein PilO</fullName>
    </submittedName>
</protein>
<evidence type="ECO:0000313" key="1">
    <source>
        <dbReference type="EMBL" id="TMS59363.1"/>
    </source>
</evidence>
<proteinExistence type="predicted"/>
<organism evidence="1 2">
    <name type="scientific">Imbroritus primus</name>
    <dbReference type="NCBI Taxonomy" id="3058603"/>
    <lineage>
        <taxon>Bacteria</taxon>
        <taxon>Pseudomonadati</taxon>
        <taxon>Pseudomonadota</taxon>
        <taxon>Betaproteobacteria</taxon>
        <taxon>Burkholderiales</taxon>
        <taxon>Burkholderiaceae</taxon>
        <taxon>Imbroritus</taxon>
    </lineage>
</organism>
<name>A0ACD3STQ8_9BURK</name>
<reference evidence="1" key="1">
    <citation type="submission" date="2019-05" db="EMBL/GenBank/DDBJ databases">
        <title>Revised genome assembly of Burkholderiaceae (previously Ralstonia) sp. PBA.</title>
        <authorList>
            <person name="Gan H.M."/>
        </authorList>
    </citation>
    <scope>NUCLEOTIDE SEQUENCE</scope>
    <source>
        <strain evidence="1">PBA</strain>
    </source>
</reference>
<keyword evidence="2" id="KW-1185">Reference proteome</keyword>
<comment type="caution">
    <text evidence="1">The sequence shown here is derived from an EMBL/GenBank/DDBJ whole genome shotgun (WGS) entry which is preliminary data.</text>
</comment>
<evidence type="ECO:0000313" key="2">
    <source>
        <dbReference type="Proteomes" id="UP000004277"/>
    </source>
</evidence>
<gene>
    <name evidence="1" type="ORF">MW7_003795</name>
</gene>
<dbReference type="EMBL" id="AKCV02000011">
    <property type="protein sequence ID" value="TMS59363.1"/>
    <property type="molecule type" value="Genomic_DNA"/>
</dbReference>